<proteinExistence type="predicted"/>
<gene>
    <name evidence="1" type="ORF">TPA0910_74310</name>
</gene>
<comment type="caution">
    <text evidence="1">The sequence shown here is derived from an EMBL/GenBank/DDBJ whole genome shotgun (WGS) entry which is preliminary data.</text>
</comment>
<protein>
    <recommendedName>
        <fullName evidence="3">Resolvase/invertase-type recombinase catalytic domain-containing protein</fullName>
    </recommendedName>
</protein>
<keyword evidence="2" id="KW-1185">Reference proteome</keyword>
<reference evidence="1" key="1">
    <citation type="submission" date="2024-05" db="EMBL/GenBank/DDBJ databases">
        <title>Whole genome shotgun sequence of Streptomyces hygroscopicus NBRC 113678.</title>
        <authorList>
            <person name="Komaki H."/>
            <person name="Tamura T."/>
        </authorList>
    </citation>
    <scope>NUCLEOTIDE SEQUENCE</scope>
    <source>
        <strain evidence="1">N11-34</strain>
    </source>
</reference>
<organism evidence="1 2">
    <name type="scientific">Streptomyces hygroscopicus</name>
    <dbReference type="NCBI Taxonomy" id="1912"/>
    <lineage>
        <taxon>Bacteria</taxon>
        <taxon>Bacillati</taxon>
        <taxon>Actinomycetota</taxon>
        <taxon>Actinomycetes</taxon>
        <taxon>Kitasatosporales</taxon>
        <taxon>Streptomycetaceae</taxon>
        <taxon>Streptomyces</taxon>
        <taxon>Streptomyces violaceusniger group</taxon>
    </lineage>
</organism>
<dbReference type="EMBL" id="BNEK01000005">
    <property type="protein sequence ID" value="GHJ32998.1"/>
    <property type="molecule type" value="Genomic_DNA"/>
</dbReference>
<accession>A0ABQ3UBQ5</accession>
<name>A0ABQ3UBQ5_STRHY</name>
<evidence type="ECO:0000313" key="1">
    <source>
        <dbReference type="EMBL" id="GHJ32998.1"/>
    </source>
</evidence>
<sequence length="116" mass="12864">MSPKRRALGYVRALSGIGMGDVVPLSSDMARFAEREGFTLAEVFIEKEPARTTALEAMTRYCQRHIIRNVMVPTTEHLNMLPVLADIARELLKEAIGGQVWIVTSAKEELPCPPTP</sequence>
<evidence type="ECO:0008006" key="3">
    <source>
        <dbReference type="Google" id="ProtNLM"/>
    </source>
</evidence>
<dbReference type="RefSeq" id="WP_236259252.1">
    <property type="nucleotide sequence ID" value="NZ_BNEK01000005.1"/>
</dbReference>
<evidence type="ECO:0000313" key="2">
    <source>
        <dbReference type="Proteomes" id="UP001054854"/>
    </source>
</evidence>
<dbReference type="Proteomes" id="UP001054854">
    <property type="component" value="Unassembled WGS sequence"/>
</dbReference>